<dbReference type="KEGG" id="sep:SE_1048"/>
<keyword evidence="6" id="KW-0456">Lyase</keyword>
<gene>
    <name evidence="11" type="ordered locus">SE_1048</name>
</gene>
<evidence type="ECO:0000313" key="11">
    <source>
        <dbReference type="EMBL" id="AAO04645.1"/>
    </source>
</evidence>
<dbReference type="HOGENOM" id="CLU_006493_9_3_9"/>
<organism evidence="11 12">
    <name type="scientific">Staphylococcus epidermidis (strain ATCC 12228 / FDA PCI 1200)</name>
    <dbReference type="NCBI Taxonomy" id="176280"/>
    <lineage>
        <taxon>Bacteria</taxon>
        <taxon>Bacillati</taxon>
        <taxon>Bacillota</taxon>
        <taxon>Bacilli</taxon>
        <taxon>Bacillales</taxon>
        <taxon>Staphylococcaceae</taxon>
        <taxon>Staphylococcus</taxon>
    </lineage>
</organism>
<protein>
    <recommendedName>
        <fullName evidence="3">Anthranilate synthase component 1</fullName>
    </recommendedName>
</protein>
<feature type="domain" description="Chorismate-utilising enzyme C-terminal" evidence="9">
    <location>
        <begin position="200"/>
        <end position="459"/>
    </location>
</feature>
<evidence type="ECO:0000256" key="2">
    <source>
        <dbReference type="ARBA" id="ARBA00011575"/>
    </source>
</evidence>
<name>A0A0H2VGB5_STAES</name>
<dbReference type="AlphaFoldDB" id="A0A0H2VGB5"/>
<feature type="domain" description="Anthranilate synthase component I N-terminal" evidence="10">
    <location>
        <begin position="15"/>
        <end position="150"/>
    </location>
</feature>
<dbReference type="GO" id="GO:0004049">
    <property type="term" value="F:anthranilate synthase activity"/>
    <property type="evidence" value="ECO:0007669"/>
    <property type="project" value="UniProtKB-EC"/>
</dbReference>
<dbReference type="InterPro" id="IPR006805">
    <property type="entry name" value="Anth_synth_I_N"/>
</dbReference>
<dbReference type="SUPFAM" id="SSF56322">
    <property type="entry name" value="ADC synthase"/>
    <property type="match status" value="1"/>
</dbReference>
<evidence type="ECO:0000256" key="3">
    <source>
        <dbReference type="ARBA" id="ARBA00020653"/>
    </source>
</evidence>
<dbReference type="InterPro" id="IPR019999">
    <property type="entry name" value="Anth_synth_I-like"/>
</dbReference>
<dbReference type="InterPro" id="IPR015890">
    <property type="entry name" value="Chorismate_C"/>
</dbReference>
<evidence type="ECO:0000259" key="9">
    <source>
        <dbReference type="Pfam" id="PF00425"/>
    </source>
</evidence>
<dbReference type="PANTHER" id="PTHR11236">
    <property type="entry name" value="AMINOBENZOATE/ANTHRANILATE SYNTHASE"/>
    <property type="match status" value="1"/>
</dbReference>
<evidence type="ECO:0000259" key="10">
    <source>
        <dbReference type="Pfam" id="PF04715"/>
    </source>
</evidence>
<dbReference type="Pfam" id="PF00425">
    <property type="entry name" value="Chorismate_bind"/>
    <property type="match status" value="1"/>
</dbReference>
<dbReference type="InterPro" id="IPR005801">
    <property type="entry name" value="ADC_synthase"/>
</dbReference>
<evidence type="ECO:0000256" key="5">
    <source>
        <dbReference type="ARBA" id="ARBA00022842"/>
    </source>
</evidence>
<dbReference type="EMBL" id="AE015929">
    <property type="protein sequence ID" value="AAO04645.1"/>
    <property type="molecule type" value="Genomic_DNA"/>
</dbReference>
<dbReference type="RefSeq" id="WP_002470629.1">
    <property type="nucleotide sequence ID" value="NC_004461.1"/>
</dbReference>
<dbReference type="PRINTS" id="PR00095">
    <property type="entry name" value="ANTSNTHASEI"/>
</dbReference>
<evidence type="ECO:0000256" key="7">
    <source>
        <dbReference type="ARBA" id="ARBA00025634"/>
    </source>
</evidence>
<comment type="catalytic activity">
    <reaction evidence="8">
        <text>chorismate + L-glutamine = anthranilate + pyruvate + L-glutamate + H(+)</text>
        <dbReference type="Rhea" id="RHEA:21732"/>
        <dbReference type="ChEBI" id="CHEBI:15361"/>
        <dbReference type="ChEBI" id="CHEBI:15378"/>
        <dbReference type="ChEBI" id="CHEBI:16567"/>
        <dbReference type="ChEBI" id="CHEBI:29748"/>
        <dbReference type="ChEBI" id="CHEBI:29985"/>
        <dbReference type="ChEBI" id="CHEBI:58359"/>
        <dbReference type="EC" id="4.1.3.27"/>
    </reaction>
</comment>
<evidence type="ECO:0000256" key="4">
    <source>
        <dbReference type="ARBA" id="ARBA00022723"/>
    </source>
</evidence>
<dbReference type="PANTHER" id="PTHR11236:SF48">
    <property type="entry name" value="ISOCHORISMATE SYNTHASE MENF"/>
    <property type="match status" value="1"/>
</dbReference>
<comment type="cofactor">
    <cofactor evidence="1">
        <name>Mg(2+)</name>
        <dbReference type="ChEBI" id="CHEBI:18420"/>
    </cofactor>
</comment>
<dbReference type="Proteomes" id="UP000001411">
    <property type="component" value="Chromosome"/>
</dbReference>
<keyword evidence="5" id="KW-0460">Magnesium</keyword>
<keyword evidence="4" id="KW-0479">Metal-binding</keyword>
<dbReference type="eggNOG" id="COG0147">
    <property type="taxonomic scope" value="Bacteria"/>
</dbReference>
<comment type="function">
    <text evidence="7">Part of a heterotetrameric complex that catalyzes the two-step biosynthesis of anthranilate, an intermediate in the biosynthesis of L-tryptophan. In the first step, the glutamine-binding beta subunit (TrpG) of anthranilate synthase (AS) provides the glutamine amidotransferase activity which generates ammonia as a substrate that, along with chorismate, is used in the second step, catalyzed by the large alpha subunit of AS (TrpE) to produce anthranilate. In the absence of TrpG, TrpE can synthesize anthranilate directly from chorismate and high concentrations of ammonia.</text>
</comment>
<dbReference type="NCBIfam" id="NF010082">
    <property type="entry name" value="PRK13567.1"/>
    <property type="match status" value="1"/>
</dbReference>
<comment type="subunit">
    <text evidence="2">Heterotetramer consisting of two non-identical subunits: a beta subunit (TrpG) and a large alpha subunit (TrpE).</text>
</comment>
<dbReference type="Gene3D" id="3.60.120.10">
    <property type="entry name" value="Anthranilate synthase"/>
    <property type="match status" value="1"/>
</dbReference>
<reference evidence="11 12" key="1">
    <citation type="journal article" date="2003" name="Mol. Microbiol.">
        <title>Genome-based analysis of virulence genes in a non-biofilm-forming Staphylococcus epidermidis strain (ATCC 12228).</title>
        <authorList>
            <person name="Zhang Y.Q."/>
            <person name="Ren S.X."/>
            <person name="Li H.L."/>
            <person name="Wang Y.X."/>
            <person name="Fu G."/>
            <person name="Yang J."/>
            <person name="Qin Z.Q."/>
            <person name="Miao Y.G."/>
            <person name="Wang W.Y."/>
            <person name="Chen R.S."/>
            <person name="Shen Y."/>
            <person name="Chen Z."/>
            <person name="Yuan Z.H."/>
            <person name="Zhao G.P."/>
            <person name="Qu D."/>
            <person name="Danchin A."/>
            <person name="Wen Y.M."/>
        </authorList>
    </citation>
    <scope>NUCLEOTIDE SEQUENCE [LARGE SCALE GENOMIC DNA]</scope>
    <source>
        <strain evidence="12">ATCC 12228 / FDA PCI 1200</strain>
    </source>
</reference>
<evidence type="ECO:0000256" key="6">
    <source>
        <dbReference type="ARBA" id="ARBA00023239"/>
    </source>
</evidence>
<dbReference type="GO" id="GO:0000162">
    <property type="term" value="P:L-tryptophan biosynthetic process"/>
    <property type="evidence" value="ECO:0007669"/>
    <property type="project" value="TreeGrafter"/>
</dbReference>
<proteinExistence type="predicted"/>
<evidence type="ECO:0000313" key="12">
    <source>
        <dbReference type="Proteomes" id="UP000001411"/>
    </source>
</evidence>
<accession>A0A0H2VGB5</accession>
<dbReference type="Pfam" id="PF04715">
    <property type="entry name" value="Anth_synt_I_N"/>
    <property type="match status" value="1"/>
</dbReference>
<dbReference type="GO" id="GO:0046872">
    <property type="term" value="F:metal ion binding"/>
    <property type="evidence" value="ECO:0007669"/>
    <property type="project" value="UniProtKB-KW"/>
</dbReference>
<dbReference type="OrthoDB" id="9803598at2"/>
<evidence type="ECO:0000256" key="8">
    <source>
        <dbReference type="ARBA" id="ARBA00047683"/>
    </source>
</evidence>
<evidence type="ECO:0000256" key="1">
    <source>
        <dbReference type="ARBA" id="ARBA00001946"/>
    </source>
</evidence>
<sequence length="468" mass="54572">MDIVYKKVNAQITPEALAKLKQKKIIFESTNQQKLKGRYSIVVFDHYGKITLDNSQLLINLDNHCEIVKNQPYQRLKEFVDKYYFEIKDKYLKDLPFISGFIGTCSFDLVRHEFKKLQDIKLEDHQTHDVQFYLVEDVFVFDHYKDELYIIASNLFSDRTKERLKESIERKIEDLKNIHFSVEDINYKSIPRHITTNISEQQFVQTIRILKKKITEGDMFQVVPSRIYSYKHHFQHNLHQLTFQLYQNLKRQNPSPYMYYINKDVPIVIGSSPESFVKVKDGKVYTNPIAGTIKRGQNKKEDENNEKTLMKDEKELSEHRMLVDLGRNDIHRISKTGTSQITKLMTIERYEHVMHIVSEVIGELKPHLSPMSVIASLLPTGTVSGAPKLRAIQRIYESYPYKRGIYSGGVGYINCNHHLDFALAIRTMIIDEEKVSVEAGCGVVYDSIPEKELEETKLKAKSLLEVTP</sequence>
<dbReference type="PATRIC" id="fig|176280.10.peg.1024"/>